<evidence type="ECO:0000313" key="2">
    <source>
        <dbReference type="Proteomes" id="UP000238415"/>
    </source>
</evidence>
<comment type="caution">
    <text evidence="1">The sequence shown here is derived from an EMBL/GenBank/DDBJ whole genome shotgun (WGS) entry which is preliminary data.</text>
</comment>
<accession>A0A2T0AVS6</accession>
<evidence type="ECO:0000313" key="1">
    <source>
        <dbReference type="EMBL" id="PRR74778.1"/>
    </source>
</evidence>
<evidence type="ECO:0008006" key="3">
    <source>
        <dbReference type="Google" id="ProtNLM"/>
    </source>
</evidence>
<keyword evidence="2" id="KW-1185">Reference proteome</keyword>
<dbReference type="Proteomes" id="UP000238415">
    <property type="component" value="Unassembled WGS sequence"/>
</dbReference>
<reference evidence="1 2" key="1">
    <citation type="submission" date="2018-03" db="EMBL/GenBank/DDBJ databases">
        <title>Genome sequence of Moorella humiferrea DSM 23265.</title>
        <authorList>
            <person name="Poehlein A."/>
            <person name="Daniel R."/>
        </authorList>
    </citation>
    <scope>NUCLEOTIDE SEQUENCE [LARGE SCALE GENOMIC DNA]</scope>
    <source>
        <strain evidence="1 2">DSM 23265</strain>
    </source>
</reference>
<dbReference type="RefSeq" id="WP_211292851.1">
    <property type="nucleotide sequence ID" value="NZ_CP136419.1"/>
</dbReference>
<sequence>MCLWKQWKRVRTRYRELRALGLPEWVVHEYANTRKGPWRMVHGPMNRALGNTCWQSHVLMSLTERYLSLRKAY</sequence>
<dbReference type="EMBL" id="PVXM01000007">
    <property type="protein sequence ID" value="PRR74778.1"/>
    <property type="molecule type" value="Genomic_DNA"/>
</dbReference>
<organism evidence="1 2">
    <name type="scientific">Neomoorella humiferrea</name>
    <dbReference type="NCBI Taxonomy" id="676965"/>
    <lineage>
        <taxon>Bacteria</taxon>
        <taxon>Bacillati</taxon>
        <taxon>Bacillota</taxon>
        <taxon>Clostridia</taxon>
        <taxon>Neomoorellales</taxon>
        <taxon>Neomoorellaceae</taxon>
        <taxon>Neomoorella</taxon>
    </lineage>
</organism>
<dbReference type="AlphaFoldDB" id="A0A2T0AVS6"/>
<name>A0A2T0AVS6_9FIRM</name>
<gene>
    <name evidence="1" type="ORF">MOHU_07590</name>
</gene>
<protein>
    <recommendedName>
        <fullName evidence="3">Group II intron, maturase-specific domain</fullName>
    </recommendedName>
</protein>
<proteinExistence type="predicted"/>